<gene>
    <name evidence="7" type="ORF">QFW80_04515</name>
</gene>
<feature type="DNA-binding region" description="OmpR/PhoB-type" evidence="2">
    <location>
        <begin position="3"/>
        <end position="101"/>
    </location>
</feature>
<evidence type="ECO:0000313" key="7">
    <source>
        <dbReference type="EMBL" id="MDH5829781.1"/>
    </source>
</evidence>
<evidence type="ECO:0000256" key="4">
    <source>
        <dbReference type="SAM" id="MobiDB-lite"/>
    </source>
</evidence>
<dbReference type="InterPro" id="IPR016032">
    <property type="entry name" value="Sig_transdc_resp-reg_C-effctor"/>
</dbReference>
<evidence type="ECO:0000256" key="1">
    <source>
        <dbReference type="ARBA" id="ARBA00023125"/>
    </source>
</evidence>
<feature type="transmembrane region" description="Helical" evidence="5">
    <location>
        <begin position="228"/>
        <end position="247"/>
    </location>
</feature>
<dbReference type="PROSITE" id="PS51755">
    <property type="entry name" value="OMPR_PHOB"/>
    <property type="match status" value="1"/>
</dbReference>
<feature type="compositionally biased region" description="Basic and acidic residues" evidence="4">
    <location>
        <begin position="130"/>
        <end position="143"/>
    </location>
</feature>
<comment type="caution">
    <text evidence="7">The sequence shown here is derived from an EMBL/GenBank/DDBJ whole genome shotgun (WGS) entry which is preliminary data.</text>
</comment>
<proteinExistence type="predicted"/>
<feature type="coiled-coil region" evidence="3">
    <location>
        <begin position="449"/>
        <end position="505"/>
    </location>
</feature>
<dbReference type="EMBL" id="JARXRN010000020">
    <property type="protein sequence ID" value="MDH5829781.1"/>
    <property type="molecule type" value="Genomic_DNA"/>
</dbReference>
<dbReference type="InterPro" id="IPR011990">
    <property type="entry name" value="TPR-like_helical_dom_sf"/>
</dbReference>
<reference evidence="7 8" key="1">
    <citation type="submission" date="2023-04" db="EMBL/GenBank/DDBJ databases">
        <title>Luteimonas sp. M1R5S18.</title>
        <authorList>
            <person name="Sun J.-Q."/>
        </authorList>
    </citation>
    <scope>NUCLEOTIDE SEQUENCE [LARGE SCALE GENOMIC DNA]</scope>
    <source>
        <strain evidence="7 8">M1R5S18</strain>
    </source>
</reference>
<dbReference type="CDD" id="cd00383">
    <property type="entry name" value="trans_reg_C"/>
    <property type="match status" value="1"/>
</dbReference>
<dbReference type="RefSeq" id="WP_280600133.1">
    <property type="nucleotide sequence ID" value="NZ_JARXRN010000020.1"/>
</dbReference>
<dbReference type="Gene3D" id="1.25.40.10">
    <property type="entry name" value="Tetratricopeptide repeat domain"/>
    <property type="match status" value="2"/>
</dbReference>
<keyword evidence="5" id="KW-1133">Transmembrane helix</keyword>
<dbReference type="SUPFAM" id="SSF48452">
    <property type="entry name" value="TPR-like"/>
    <property type="match status" value="2"/>
</dbReference>
<dbReference type="InterPro" id="IPR036388">
    <property type="entry name" value="WH-like_DNA-bd_sf"/>
</dbReference>
<dbReference type="Proteomes" id="UP001156831">
    <property type="component" value="Unassembled WGS sequence"/>
</dbReference>
<sequence>MSGRAYRFGAFLLDADTRELHLGDAAVALPARVLDCLVYLIERRERAVGRDELISAVYGRVDVSDAQLGQLIVRARRAVHDDGQEQHTIRTIPRFGFRWVAQTRAVDADANRAPPVPALAPAFAQPADLEGSREAAPGREDHASAMTPSATRTPGAMASADHAQPMPAGDVPQAEAVHAIEAAGAANAEDARPGSRPIAPAATRADTHLATAPAGRRRVASGFRRARLLRWGAVAVLGCGLVGLAIWHHASTQVSIATLDTRAPLAVLPTDVKPGDEDWMRLGLMEFVADRLRRGGVPVAPSDTTLALLPREGADATGADAHLRQRTGADRIIAPRLRRGDDGWRMELSATDRDGLRLQATATDPDVMVAARLASDRLLAALGHPPPLGEDDPGLDEHLQRAQAAMLANQLEAAREILVTATQLRQGDPLLRYLLVQVDFREGRYAEGLAELDALLSDAEVARDRLLRARLLNTRGVFAIRIDRYAQAERDFEAALQLLDRERDAAEWGRAMNGLGITRMAQGRVEEAAADLGDAREQLLRTGDALGLGRLDSNLGHVERLRDRPAQAVAYFAKAAEDFESLGAINELISVQSMLIEMHLQLLQYEQAGLAMQRYWAWRPRVRDPAQLAQIDLARAKVLLRAGRLREAAGLLDPPRSDTRPTAFQLHQYELYRAELALASGQPALALRLADNTLRLGDELAQPVRDWLQLQRERAALAADLPHGSAIVLPAGADASIPARLATAIVQARSGQAAAADASFRAALAQAQASGSPALLVEVASDYGPWLIERGHTGEAARLAGLVAPWSRSDYHAARVLGLIHRALGHAASAEQAAGDMARLAGEREPRIRDLR</sequence>
<dbReference type="InterPro" id="IPR001867">
    <property type="entry name" value="OmpR/PhoB-type_DNA-bd"/>
</dbReference>
<accession>A0ABT6JGH9</accession>
<name>A0ABT6JGH9_9GAMM</name>
<organism evidence="7 8">
    <name type="scientific">Luteimonas rhizosphaericola</name>
    <dbReference type="NCBI Taxonomy" id="3042024"/>
    <lineage>
        <taxon>Bacteria</taxon>
        <taxon>Pseudomonadati</taxon>
        <taxon>Pseudomonadota</taxon>
        <taxon>Gammaproteobacteria</taxon>
        <taxon>Lysobacterales</taxon>
        <taxon>Lysobacteraceae</taxon>
        <taxon>Luteimonas</taxon>
    </lineage>
</organism>
<evidence type="ECO:0000256" key="2">
    <source>
        <dbReference type="PROSITE-ProRule" id="PRU01091"/>
    </source>
</evidence>
<keyword evidence="1 2" id="KW-0238">DNA-binding</keyword>
<feature type="region of interest" description="Disordered" evidence="4">
    <location>
        <begin position="125"/>
        <end position="169"/>
    </location>
</feature>
<evidence type="ECO:0000256" key="3">
    <source>
        <dbReference type="SAM" id="Coils"/>
    </source>
</evidence>
<keyword evidence="5" id="KW-0472">Membrane</keyword>
<evidence type="ECO:0000256" key="5">
    <source>
        <dbReference type="SAM" id="Phobius"/>
    </source>
</evidence>
<dbReference type="Pfam" id="PF00486">
    <property type="entry name" value="Trans_reg_C"/>
    <property type="match status" value="1"/>
</dbReference>
<keyword evidence="8" id="KW-1185">Reference proteome</keyword>
<keyword evidence="3" id="KW-0175">Coiled coil</keyword>
<evidence type="ECO:0000313" key="8">
    <source>
        <dbReference type="Proteomes" id="UP001156831"/>
    </source>
</evidence>
<feature type="domain" description="OmpR/PhoB-type" evidence="6">
    <location>
        <begin position="3"/>
        <end position="101"/>
    </location>
</feature>
<dbReference type="Gene3D" id="1.10.10.10">
    <property type="entry name" value="Winged helix-like DNA-binding domain superfamily/Winged helix DNA-binding domain"/>
    <property type="match status" value="1"/>
</dbReference>
<protein>
    <submittedName>
        <fullName evidence="7">Winged helix-turn-helix domain-containing protein</fullName>
    </submittedName>
</protein>
<keyword evidence="5" id="KW-0812">Transmembrane</keyword>
<dbReference type="SUPFAM" id="SSF46894">
    <property type="entry name" value="C-terminal effector domain of the bipartite response regulators"/>
    <property type="match status" value="1"/>
</dbReference>
<evidence type="ECO:0000259" key="6">
    <source>
        <dbReference type="PROSITE" id="PS51755"/>
    </source>
</evidence>
<dbReference type="SMART" id="SM00862">
    <property type="entry name" value="Trans_reg_C"/>
    <property type="match status" value="1"/>
</dbReference>